<dbReference type="Pfam" id="PF03568">
    <property type="entry name" value="Separin_C"/>
    <property type="match status" value="1"/>
</dbReference>
<keyword evidence="8" id="KW-1185">Reference proteome</keyword>
<dbReference type="InterPro" id="IPR030397">
    <property type="entry name" value="SEPARIN_core_dom"/>
</dbReference>
<evidence type="ECO:0000256" key="5">
    <source>
        <dbReference type="SAM" id="MobiDB-lite"/>
    </source>
</evidence>
<keyword evidence="4" id="KW-0159">Chromosome partition</keyword>
<dbReference type="InterPro" id="IPR005314">
    <property type="entry name" value="Peptidase_C50"/>
</dbReference>
<comment type="catalytic activity">
    <reaction evidence="1">
        <text>All bonds known to be hydrolyzed by this endopeptidase have arginine in P1 and an acidic residue in P4. P6 is often occupied by an acidic residue or by a hydroxy-amino-acid residue, the phosphorylation of which enhances cleavage.</text>
        <dbReference type="EC" id="3.4.22.49"/>
    </reaction>
</comment>
<protein>
    <recommendedName>
        <fullName evidence="2">separase</fullName>
        <ecNumber evidence="2">3.4.22.49</ecNumber>
    </recommendedName>
</protein>
<feature type="domain" description="Peptidase C50" evidence="6">
    <location>
        <begin position="1119"/>
        <end position="1215"/>
    </location>
</feature>
<keyword evidence="3" id="KW-0378">Hydrolase</keyword>
<evidence type="ECO:0000256" key="1">
    <source>
        <dbReference type="ARBA" id="ARBA00000451"/>
    </source>
</evidence>
<name>A0ABR4QFD6_9CEST</name>
<evidence type="ECO:0000256" key="2">
    <source>
        <dbReference type="ARBA" id="ARBA00012489"/>
    </source>
</evidence>
<evidence type="ECO:0000256" key="3">
    <source>
        <dbReference type="ARBA" id="ARBA00022801"/>
    </source>
</evidence>
<dbReference type="EMBL" id="JAKROA010000004">
    <property type="protein sequence ID" value="KAL5108257.1"/>
    <property type="molecule type" value="Genomic_DNA"/>
</dbReference>
<evidence type="ECO:0000313" key="8">
    <source>
        <dbReference type="Proteomes" id="UP001651158"/>
    </source>
</evidence>
<dbReference type="EC" id="3.4.22.49" evidence="2"/>
<proteinExistence type="predicted"/>
<dbReference type="PROSITE" id="PS51700">
    <property type="entry name" value="SEPARIN"/>
    <property type="match status" value="1"/>
</dbReference>
<organism evidence="7 8">
    <name type="scientific">Taenia crassiceps</name>
    <dbReference type="NCBI Taxonomy" id="6207"/>
    <lineage>
        <taxon>Eukaryota</taxon>
        <taxon>Metazoa</taxon>
        <taxon>Spiralia</taxon>
        <taxon>Lophotrochozoa</taxon>
        <taxon>Platyhelminthes</taxon>
        <taxon>Cestoda</taxon>
        <taxon>Eucestoda</taxon>
        <taxon>Cyclophyllidea</taxon>
        <taxon>Taeniidae</taxon>
        <taxon>Taenia</taxon>
    </lineage>
</organism>
<gene>
    <name evidence="7" type="ORF">TcWFU_010165</name>
</gene>
<comment type="caution">
    <text evidence="7">The sequence shown here is derived from an EMBL/GenBank/DDBJ whole genome shotgun (WGS) entry which is preliminary data.</text>
</comment>
<evidence type="ECO:0000313" key="7">
    <source>
        <dbReference type="EMBL" id="KAL5108257.1"/>
    </source>
</evidence>
<feature type="region of interest" description="Disordered" evidence="5">
    <location>
        <begin position="612"/>
        <end position="644"/>
    </location>
</feature>
<reference evidence="7 8" key="1">
    <citation type="journal article" date="2022" name="Front. Cell. Infect. Microbiol.">
        <title>The Genomes of Two Strains of Taenia crassiceps the Animal Model for the Study of Human Cysticercosis.</title>
        <authorList>
            <person name="Bobes R.J."/>
            <person name="Estrada K."/>
            <person name="Rios-Valencia D.G."/>
            <person name="Calderon-Gallegos A."/>
            <person name="de la Torre P."/>
            <person name="Carrero J.C."/>
            <person name="Sanchez-Flores A."/>
            <person name="Laclette J.P."/>
        </authorList>
    </citation>
    <scope>NUCLEOTIDE SEQUENCE [LARGE SCALE GENOMIC DNA]</scope>
    <source>
        <strain evidence="7">WFUcys</strain>
    </source>
</reference>
<accession>A0ABR4QFD6</accession>
<evidence type="ECO:0000259" key="6">
    <source>
        <dbReference type="PROSITE" id="PS51700"/>
    </source>
</evidence>
<dbReference type="PANTHER" id="PTHR12792:SF0">
    <property type="entry name" value="SEPARIN"/>
    <property type="match status" value="1"/>
</dbReference>
<sequence>MNSLDKLDLFFDVYEKATYQLRQLIPSLNEPITTCLHTHLPPSQNKIDEEVYVGLPTLHNSRALFQALAECLPPIGSLTYKNVSKLPARQFLNRLELIAILASVYELHSTEAAAWQAIEVLSHQTQRVIDELYGLVNRAFLKVRIAEQKCFANREELARKIGRIQSALKSKSSLLTAYEDLATKVRLPTAHTSLQCVIVDSLLVYLEHYDNWYAISSRLDIVSMRHKGFLDSKVWAAVYCRAFINWLVLRARLSTGVPPVSSTDDGGIPVSSLFAAINIKTHGRTLVKFVTSHIKPKVDQCDGNKENQAPGEGLNSNLLTTSNISIADMVNLWLGSRLLLNGTLQVAELYTLLGTVKEARVYQLELLRIAQRFHNPSCAQSALCMMAYTDLISQRIWAFDLRISQLNHILNSVVSLDDVIKSREALLKNKPNKSINGKVEEDDEESCFLKHRSEKKHTTERLYDSDGEEEYHGMATNPIVDATAGGVPPIDGVAVMSSPSGYPSLQTIAKVLSKKSEQRAAEEGVFTSTACAHKILNGCLWVWMGEVSDLIRTRVIGRDHFFSALVSPNQSNEENDLSHMLESKCTVSSSDVLVTPARPITKAARAAAAAAQVARPNPLSSADQEDILGTSVRPPNAPRRPDISQPKVNHLMMASRARRGTSAAEPLSAPVDACSRYAGHSRRNRKPLDHGLEVLNAVGTSSGCYATTLPLFNSLGSSISNDVLGREARVPLQILQDTDVQKEFALSGAPEYPDFEDREQLKDEVEEPIETCPAAAFRVPLPRNLKMARKYLLAHSRTNFDAQLPMRDPPEGLVKAQDALANRIYAAYSSLSALPVPHLLRPVCQWLGLRWLGLGNQNQAARYFGQATGIAACGLFTSILSSKLKLEGCADSLKSVYAMCAPNDSSAYLNAHATDMPPVSVLQLMLVDELGQLQTFDNCDSDGTRPARDLVAGGLGSRKQVHLIATRWILDGPQAGCESRVIHQFALSGLQYLKDFGDLQSRNVESMQEEDRRRFWSLRFSLDSRLKNLIDEMRNQWFTTGDLEWMRGQGDLQGSRCHRSCILVLDRQLTLLPWEWLIWGERDGKEAKCNVPAVCRNFSISLVIGHLSLTKRHVAKFDPNSAFYVVNPEANLSHTETTFKEYFHQNFPNWNGILGRAPQAQEVLRGFTEKDLFVYLGHGNGSKCLMSAFDEGENAKAVALIIGCSSGRPRLEGRHEAYASVFNHLITGAPTAVSLLWDVTDKDIDRFTQKFIDKWILQKEEEDATPSASMTWKIFRATQACKLQSLVGKSVVVYGIPALPICHKA</sequence>
<evidence type="ECO:0000256" key="4">
    <source>
        <dbReference type="ARBA" id="ARBA00022829"/>
    </source>
</evidence>
<dbReference type="PANTHER" id="PTHR12792">
    <property type="entry name" value="EXTRA SPINDLE POLES 1-RELATED"/>
    <property type="match status" value="1"/>
</dbReference>
<dbReference type="Proteomes" id="UP001651158">
    <property type="component" value="Unassembled WGS sequence"/>
</dbReference>